<dbReference type="PANTHER" id="PTHR12565">
    <property type="entry name" value="STEROL REGULATORY ELEMENT-BINDING PROTEIN"/>
    <property type="match status" value="1"/>
</dbReference>
<evidence type="ECO:0000313" key="9">
    <source>
        <dbReference type="Proteomes" id="UP001055439"/>
    </source>
</evidence>
<dbReference type="EMBL" id="CP097508">
    <property type="protein sequence ID" value="URE12368.1"/>
    <property type="molecule type" value="Genomic_DNA"/>
</dbReference>
<keyword evidence="5" id="KW-0539">Nucleus</keyword>
<dbReference type="SUPFAM" id="SSF47459">
    <property type="entry name" value="HLH, helix-loop-helix DNA-binding domain"/>
    <property type="match status" value="1"/>
</dbReference>
<sequence length="615" mass="66761">MAEGHTRLLRWRPTPGVTVTAHCASDIARLFFHALSLFSSESSRINPTFTHFSRVSLRFRCSRMENERFFGVNWQSMDARMPPEMNSGAAAADQLPNSFLNLGWEQPMHHDAHFESALSSLVSSPSSNTPAGNDSVIIGELIGRLGSICNSGEVSPPSRYQSANNSCYSTPLNSPPKLNLSSMDHQQQGRGGVPVPGNQMAAGNFSPFTADPGFAERAARFSCFGARGYAGLGGQFGLPEAGKLSRVSSCQSLKAVLMGASDNGKEVPVLEPERPETETRSKFGGEAEFGNSQEASSVSDRMTAVGAENNARKRKAASKGKAKGAPLSSSNKNPPKPSDGENSDAKRCKPAETDGADKDAAVKPKTEEKGDVGRKQGEEGNAKPPEPPKDYIHVRARRGQATDSHSLAERVRREKISERMKLLQDLVPGCNKVTGKALMLDEIINYVQSLQRQVEVRTIKDSHSHLLPPLGNWFVISAYAIWFQFLSMKLAALNPQLDFNVEALLPKDMHQALGQLPQQVYPLDMASTAFSYAQQPQGTPLQSIVTNSLDVQGSLNPLESSLRRPPTLQLPRLHGFADATSQLGNLWEDDLQYVVQMGLGQSQGTAFSSQSMPVE</sequence>
<name>A0A9E7KA20_9LILI</name>
<dbReference type="Gene3D" id="4.10.280.10">
    <property type="entry name" value="Helix-loop-helix DNA-binding domain"/>
    <property type="match status" value="1"/>
</dbReference>
<dbReference type="AlphaFoldDB" id="A0A9E7KA20"/>
<dbReference type="SMART" id="SM00353">
    <property type="entry name" value="HLH"/>
    <property type="match status" value="1"/>
</dbReference>
<dbReference type="OrthoDB" id="775589at2759"/>
<comment type="subcellular location">
    <subcellularLocation>
        <location evidence="1">Nucleus</location>
    </subcellularLocation>
</comment>
<gene>
    <name evidence="8" type="ORF">MUK42_22025</name>
</gene>
<evidence type="ECO:0000259" key="7">
    <source>
        <dbReference type="PROSITE" id="PS50888"/>
    </source>
</evidence>
<feature type="region of interest" description="Disordered" evidence="6">
    <location>
        <begin position="264"/>
        <end position="390"/>
    </location>
</feature>
<keyword evidence="3" id="KW-0805">Transcription regulation</keyword>
<dbReference type="PROSITE" id="PS50888">
    <property type="entry name" value="BHLH"/>
    <property type="match status" value="1"/>
</dbReference>
<keyword evidence="4" id="KW-0804">Transcription</keyword>
<feature type="compositionally biased region" description="Basic and acidic residues" evidence="6">
    <location>
        <begin position="343"/>
        <end position="390"/>
    </location>
</feature>
<feature type="domain" description="BHLH" evidence="7">
    <location>
        <begin position="400"/>
        <end position="450"/>
    </location>
</feature>
<evidence type="ECO:0000256" key="3">
    <source>
        <dbReference type="ARBA" id="ARBA00023015"/>
    </source>
</evidence>
<organism evidence="8 9">
    <name type="scientific">Musa troglodytarum</name>
    <name type="common">fe'i banana</name>
    <dbReference type="NCBI Taxonomy" id="320322"/>
    <lineage>
        <taxon>Eukaryota</taxon>
        <taxon>Viridiplantae</taxon>
        <taxon>Streptophyta</taxon>
        <taxon>Embryophyta</taxon>
        <taxon>Tracheophyta</taxon>
        <taxon>Spermatophyta</taxon>
        <taxon>Magnoliopsida</taxon>
        <taxon>Liliopsida</taxon>
        <taxon>Zingiberales</taxon>
        <taxon>Musaceae</taxon>
        <taxon>Musa</taxon>
    </lineage>
</organism>
<feature type="compositionally biased region" description="Polar residues" evidence="6">
    <location>
        <begin position="290"/>
        <end position="300"/>
    </location>
</feature>
<feature type="compositionally biased region" description="Low complexity" evidence="6">
    <location>
        <begin position="323"/>
        <end position="333"/>
    </location>
</feature>
<feature type="compositionally biased region" description="Basic and acidic residues" evidence="6">
    <location>
        <begin position="271"/>
        <end position="285"/>
    </location>
</feature>
<evidence type="ECO:0000256" key="6">
    <source>
        <dbReference type="SAM" id="MobiDB-lite"/>
    </source>
</evidence>
<dbReference type="PANTHER" id="PTHR12565:SF184">
    <property type="entry name" value="BHLH TRANSCRIPTION FACTOR"/>
    <property type="match status" value="1"/>
</dbReference>
<dbReference type="CDD" id="cd18919">
    <property type="entry name" value="bHLH_AtBPE_like"/>
    <property type="match status" value="1"/>
</dbReference>
<evidence type="ECO:0000256" key="1">
    <source>
        <dbReference type="ARBA" id="ARBA00004123"/>
    </source>
</evidence>
<dbReference type="Pfam" id="PF00010">
    <property type="entry name" value="HLH"/>
    <property type="match status" value="1"/>
</dbReference>
<keyword evidence="9" id="KW-1185">Reference proteome</keyword>
<evidence type="ECO:0000256" key="5">
    <source>
        <dbReference type="ARBA" id="ARBA00023242"/>
    </source>
</evidence>
<reference evidence="8" key="1">
    <citation type="submission" date="2022-05" db="EMBL/GenBank/DDBJ databases">
        <title>The Musa troglodytarum L. genome provides insights into the mechanism of non-climacteric behaviour and enrichment of carotenoids.</title>
        <authorList>
            <person name="Wang J."/>
        </authorList>
    </citation>
    <scope>NUCLEOTIDE SEQUENCE</scope>
    <source>
        <tissue evidence="8">Leaf</tissue>
    </source>
</reference>
<dbReference type="InterPro" id="IPR036638">
    <property type="entry name" value="HLH_DNA-bd_sf"/>
</dbReference>
<protein>
    <recommendedName>
        <fullName evidence="7">BHLH domain-containing protein</fullName>
    </recommendedName>
</protein>
<evidence type="ECO:0000256" key="2">
    <source>
        <dbReference type="ARBA" id="ARBA00005510"/>
    </source>
</evidence>
<proteinExistence type="inferred from homology"/>
<evidence type="ECO:0000256" key="4">
    <source>
        <dbReference type="ARBA" id="ARBA00023163"/>
    </source>
</evidence>
<dbReference type="InterPro" id="IPR024097">
    <property type="entry name" value="bHLH_ZIP_TF"/>
</dbReference>
<evidence type="ECO:0000313" key="8">
    <source>
        <dbReference type="EMBL" id="URE12368.1"/>
    </source>
</evidence>
<dbReference type="GO" id="GO:0046983">
    <property type="term" value="F:protein dimerization activity"/>
    <property type="evidence" value="ECO:0007669"/>
    <property type="project" value="InterPro"/>
</dbReference>
<accession>A0A9E7KA20</accession>
<dbReference type="Proteomes" id="UP001055439">
    <property type="component" value="Chromosome 6"/>
</dbReference>
<dbReference type="GO" id="GO:0003700">
    <property type="term" value="F:DNA-binding transcription factor activity"/>
    <property type="evidence" value="ECO:0007669"/>
    <property type="project" value="TreeGrafter"/>
</dbReference>
<comment type="similarity">
    <text evidence="2">Belongs to the bHLH protein family.</text>
</comment>
<dbReference type="InterPro" id="IPR011598">
    <property type="entry name" value="bHLH_dom"/>
</dbReference>
<dbReference type="FunFam" id="4.10.280.10:FF:000002">
    <property type="entry name" value="Basic helix-loop-helix transcription factor"/>
    <property type="match status" value="1"/>
</dbReference>
<dbReference type="GO" id="GO:0005634">
    <property type="term" value="C:nucleus"/>
    <property type="evidence" value="ECO:0007669"/>
    <property type="project" value="UniProtKB-SubCell"/>
</dbReference>
<feature type="compositionally biased region" description="Basic residues" evidence="6">
    <location>
        <begin position="312"/>
        <end position="322"/>
    </location>
</feature>